<dbReference type="PANTHER" id="PTHR30443:SF2">
    <property type="entry name" value="PHOSPHOETHANOLAMINE TRANSFERASE EPTC"/>
    <property type="match status" value="1"/>
</dbReference>
<reference evidence="3 4" key="1">
    <citation type="submission" date="2015-01" db="EMBL/GenBank/DDBJ databases">
        <title>Rufibacter sp./DG31D/ whole genome sequencing.</title>
        <authorList>
            <person name="Kim M.K."/>
            <person name="Srinivasan S."/>
            <person name="Lee J.-J."/>
        </authorList>
    </citation>
    <scope>NUCLEOTIDE SEQUENCE [LARGE SCALE GENOMIC DNA]</scope>
    <source>
        <strain evidence="3 4">DG31D</strain>
    </source>
</reference>
<sequence length="531" mass="59596">MLALFVLVVEMRPGRFYFITSFLLFQDSLVHLLQYLLLLGVSLTGLLLLLFNRSKLLAYGLLAFLLPCMIISLTFRFVTGYNFMYTDAVLAWNNLALADTAVQNYNWQVAAAFASALAITAGIIWARKKVAWRAAPWSAILFPLTAGAIFYQIKSTTGVVDDFPAAYRVPLTILAAVTDRLPQPVRRPVPVSTVAKGVPHLFLIVDESITATELTLHNPHLLTTPFLNSVREQIQDFGIASSMTNQSGGSNIALMSGTRMSELPDTGFHTFSSTNIFQFARKAGYTTYYIDAQQGGEVLQNFMSPEDLKYIDYVERPANQHPKKPYHDRDMWVANRLAQLAKEKTKVFAFVVKVGAHWPYARTYPADSAVFTPVLSPRSIYKDPERTLNTYHNSLRWTVDHFWRQLMHSISPADSTVVVYTSDHGQNLTQAGLSLTHASVHDTSPQEAAVPLWIWDPGQLSGATRAAKTRQGYSHEHIFPTLLRLQGYSPAWVRQQYGPSLLETMTTPRPQRFFLSGDLFGRGSYSLVPFR</sequence>
<dbReference type="GO" id="GO:0016776">
    <property type="term" value="F:phosphotransferase activity, phosphate group as acceptor"/>
    <property type="evidence" value="ECO:0007669"/>
    <property type="project" value="TreeGrafter"/>
</dbReference>
<dbReference type="KEGG" id="ruf:TH63_01795"/>
<dbReference type="InterPro" id="IPR040423">
    <property type="entry name" value="PEA_transferase"/>
</dbReference>
<dbReference type="Proteomes" id="UP000036458">
    <property type="component" value="Chromosome"/>
</dbReference>
<feature type="transmembrane region" description="Helical" evidence="1">
    <location>
        <begin position="32"/>
        <end position="51"/>
    </location>
</feature>
<keyword evidence="1" id="KW-0472">Membrane</keyword>
<keyword evidence="4" id="KW-1185">Reference proteome</keyword>
<feature type="transmembrane region" description="Helical" evidence="1">
    <location>
        <begin position="134"/>
        <end position="153"/>
    </location>
</feature>
<name>A0A0H4VGD0_9BACT</name>
<feature type="domain" description="Sulfatase N-terminal" evidence="2">
    <location>
        <begin position="199"/>
        <end position="487"/>
    </location>
</feature>
<dbReference type="GO" id="GO:0005886">
    <property type="term" value="C:plasma membrane"/>
    <property type="evidence" value="ECO:0007669"/>
    <property type="project" value="UniProtKB-SubCell"/>
</dbReference>
<dbReference type="GO" id="GO:0009244">
    <property type="term" value="P:lipopolysaccharide core region biosynthetic process"/>
    <property type="evidence" value="ECO:0007669"/>
    <property type="project" value="TreeGrafter"/>
</dbReference>
<protein>
    <recommendedName>
        <fullName evidence="2">Sulfatase N-terminal domain-containing protein</fullName>
    </recommendedName>
</protein>
<evidence type="ECO:0000259" key="2">
    <source>
        <dbReference type="Pfam" id="PF00884"/>
    </source>
</evidence>
<feature type="transmembrane region" description="Helical" evidence="1">
    <location>
        <begin position="105"/>
        <end position="127"/>
    </location>
</feature>
<evidence type="ECO:0000256" key="1">
    <source>
        <dbReference type="SAM" id="Phobius"/>
    </source>
</evidence>
<feature type="transmembrane region" description="Helical" evidence="1">
    <location>
        <begin position="58"/>
        <end position="85"/>
    </location>
</feature>
<organism evidence="3 4">
    <name type="scientific">Rufibacter radiotolerans</name>
    <dbReference type="NCBI Taxonomy" id="1379910"/>
    <lineage>
        <taxon>Bacteria</taxon>
        <taxon>Pseudomonadati</taxon>
        <taxon>Bacteroidota</taxon>
        <taxon>Cytophagia</taxon>
        <taxon>Cytophagales</taxon>
        <taxon>Hymenobacteraceae</taxon>
        <taxon>Rufibacter</taxon>
    </lineage>
</organism>
<dbReference type="Gene3D" id="3.40.720.10">
    <property type="entry name" value="Alkaline Phosphatase, subunit A"/>
    <property type="match status" value="1"/>
</dbReference>
<dbReference type="SUPFAM" id="SSF53649">
    <property type="entry name" value="Alkaline phosphatase-like"/>
    <property type="match status" value="1"/>
</dbReference>
<dbReference type="EMBL" id="CP010777">
    <property type="protein sequence ID" value="AKQ44645.1"/>
    <property type="molecule type" value="Genomic_DNA"/>
</dbReference>
<dbReference type="Pfam" id="PF00884">
    <property type="entry name" value="Sulfatase"/>
    <property type="match status" value="1"/>
</dbReference>
<dbReference type="PATRIC" id="fig|1379910.4.peg.377"/>
<gene>
    <name evidence="3" type="ORF">TH63_01795</name>
</gene>
<evidence type="ECO:0000313" key="4">
    <source>
        <dbReference type="Proteomes" id="UP000036458"/>
    </source>
</evidence>
<dbReference type="InterPro" id="IPR000917">
    <property type="entry name" value="Sulfatase_N"/>
</dbReference>
<keyword evidence="1" id="KW-1133">Transmembrane helix</keyword>
<accession>A0A0H4VGD0</accession>
<dbReference type="AlphaFoldDB" id="A0A0H4VGD0"/>
<proteinExistence type="predicted"/>
<dbReference type="STRING" id="1379910.TH63_01795"/>
<dbReference type="RefSeq" id="WP_048919422.1">
    <property type="nucleotide sequence ID" value="NZ_CP010777.1"/>
</dbReference>
<dbReference type="InterPro" id="IPR017850">
    <property type="entry name" value="Alkaline_phosphatase_core_sf"/>
</dbReference>
<evidence type="ECO:0000313" key="3">
    <source>
        <dbReference type="EMBL" id="AKQ44645.1"/>
    </source>
</evidence>
<keyword evidence="1" id="KW-0812">Transmembrane</keyword>
<dbReference type="PANTHER" id="PTHR30443">
    <property type="entry name" value="INNER MEMBRANE PROTEIN"/>
    <property type="match status" value="1"/>
</dbReference>